<dbReference type="AlphaFoldDB" id="A0A093VFN9"/>
<organism evidence="3">
    <name type="scientific">Talaromyces marneffei PM1</name>
    <dbReference type="NCBI Taxonomy" id="1077442"/>
    <lineage>
        <taxon>Eukaryota</taxon>
        <taxon>Fungi</taxon>
        <taxon>Dikarya</taxon>
        <taxon>Ascomycota</taxon>
        <taxon>Pezizomycotina</taxon>
        <taxon>Eurotiomycetes</taxon>
        <taxon>Eurotiomycetidae</taxon>
        <taxon>Eurotiales</taxon>
        <taxon>Trichocomaceae</taxon>
        <taxon>Talaromyces</taxon>
        <taxon>Talaromyces sect. Talaromyces</taxon>
    </lineage>
</organism>
<dbReference type="PANTHER" id="PTHR15503:SF22">
    <property type="entry name" value="TRANSPOSON TY3-I GAG POLYPROTEIN"/>
    <property type="match status" value="1"/>
</dbReference>
<feature type="compositionally biased region" description="Low complexity" evidence="2">
    <location>
        <begin position="260"/>
        <end position="292"/>
    </location>
</feature>
<gene>
    <name evidence="3" type="ORF">GQ26_0051810</name>
</gene>
<accession>A0A093VFN9</accession>
<feature type="coiled-coil region" evidence="1">
    <location>
        <begin position="31"/>
        <end position="76"/>
    </location>
</feature>
<proteinExistence type="predicted"/>
<evidence type="ECO:0000256" key="1">
    <source>
        <dbReference type="SAM" id="Coils"/>
    </source>
</evidence>
<name>A0A093VFN9_TALMA</name>
<keyword evidence="1" id="KW-0175">Coiled coil</keyword>
<feature type="region of interest" description="Disordered" evidence="2">
    <location>
        <begin position="257"/>
        <end position="310"/>
    </location>
</feature>
<reference evidence="3" key="1">
    <citation type="journal article" date="2014" name="PLoS Genet.">
        <title>Signature Gene Expression Reveals Novel Clues to the Molecular Mechanisms of Dimorphic Transition in Penicillium marneffei.</title>
        <authorList>
            <person name="Yang E."/>
            <person name="Wang G."/>
            <person name="Cai J."/>
            <person name="Woo P.C."/>
            <person name="Lau S.K."/>
            <person name="Yuen K.-Y."/>
            <person name="Chow W.-N."/>
            <person name="Lin X."/>
        </authorList>
    </citation>
    <scope>NUCLEOTIDE SEQUENCE [LARGE SCALE GENOMIC DNA]</scope>
    <source>
        <strain evidence="3">PM1</strain>
    </source>
</reference>
<comment type="caution">
    <text evidence="3">The sequence shown here is derived from an EMBL/GenBank/DDBJ whole genome shotgun (WGS) entry which is preliminary data.</text>
</comment>
<dbReference type="HOGENOM" id="CLU_641083_0_0_1"/>
<dbReference type="PANTHER" id="PTHR15503">
    <property type="entry name" value="LDOC1 RELATED"/>
    <property type="match status" value="1"/>
</dbReference>
<dbReference type="EMBL" id="JPOX01000005">
    <property type="protein sequence ID" value="KFX51367.1"/>
    <property type="molecule type" value="Genomic_DNA"/>
</dbReference>
<dbReference type="InterPro" id="IPR032567">
    <property type="entry name" value="RTL1-rel"/>
</dbReference>
<protein>
    <submittedName>
        <fullName evidence="3">Retrotransposon-derived protein PEG10</fullName>
    </submittedName>
</protein>
<sequence length="368" mass="40834">MADDHPMTPVDIEGLTAGGNQPSVADLVHVIQQLQNTITSQQSDLQDQRQNYDMLIEQLNREMKKVNERNDMLAQHQSSAEEIKSAVVDAVKTIVTQPGGIHVQRTESKAEKVPNPDKFSGDRLKVDTFIAQLKNKFTADADKFPTERHMLSYAYALLDGDAAIRMTPFMNTDNASHFTTMEEFYKLLERSFGITNKHEYALEKLKQLKQKNQEFVVYLSEFENLLTSLTAQAGLPATYHELVTLLSKLDSNIRLMKSLNNDGGNRPSSGGNGGSQRNSGSNSNSGSNAQSGTRPGHSHHGGTQPAGDPMDLDAVKQAERQRRRDLNLCFYYADPNHKTNACPELAKKNAIELKTATETAPKTDESKN</sequence>
<evidence type="ECO:0000313" key="3">
    <source>
        <dbReference type="EMBL" id="KFX51367.1"/>
    </source>
</evidence>
<dbReference type="eggNOG" id="KOG0017">
    <property type="taxonomic scope" value="Eukaryota"/>
</dbReference>
<evidence type="ECO:0000256" key="2">
    <source>
        <dbReference type="SAM" id="MobiDB-lite"/>
    </source>
</evidence>